<comment type="similarity">
    <text evidence="2">Belongs to the ATP-dependent AMP-binding enzyme family.</text>
</comment>
<dbReference type="GO" id="GO:0003824">
    <property type="term" value="F:catalytic activity"/>
    <property type="evidence" value="ECO:0007669"/>
    <property type="project" value="InterPro"/>
</dbReference>
<keyword evidence="3" id="KW-0596">Phosphopantetheine</keyword>
<dbReference type="GO" id="GO:0031177">
    <property type="term" value="F:phosphopantetheine binding"/>
    <property type="evidence" value="ECO:0007669"/>
    <property type="project" value="InterPro"/>
</dbReference>
<dbReference type="Pfam" id="PF00550">
    <property type="entry name" value="PP-binding"/>
    <property type="match status" value="1"/>
</dbReference>
<evidence type="ECO:0000256" key="4">
    <source>
        <dbReference type="ARBA" id="ARBA00022553"/>
    </source>
</evidence>
<dbReference type="FunFam" id="3.30.300.30:FF:000010">
    <property type="entry name" value="Enterobactin synthetase component F"/>
    <property type="match status" value="1"/>
</dbReference>
<comment type="caution">
    <text evidence="7">The sequence shown here is derived from an EMBL/GenBank/DDBJ whole genome shotgun (WGS) entry which is preliminary data.</text>
</comment>
<sequence length="1995" mass="228464">MEGFQLSPQQKHLWLLQKETQISCSYRSQCAVLIEGHINIDNLRQAFKTIIERHEILRTNLFYSPEIIFPLQVINKTYLPPIYQHDLTSLSPTERELKIKEIFWEISHLPFNLEQDENLHITLAKTLPKTYVLIVSLPAFCADSFALGNLVTELITFYTNFITAEIDQDPMQYADFSEWQNDLLQSEETTQGREYWSKTNVSSAYNFKLPFELKNSDNQVFKPKYITNYLEQNIVLQLKEIAQKYHTSISTLLLTCWYILLWKLTGNSNIIVGTLYDGRPYEELKQGLGLYAKYLPNDCYLEAELEFTEILKQIDLSVEAKYKLQNYFSWAEVELSTDNKKNIPFCQFCFNFEQQHIKKITEKFSLSVYKQISYIDKFKVKLSCIQKDNIIALELHYDSNIYREENIKYWVKQYQTLLNGVIENMSVSIGELAILDTSEQQQLLWKFNNDTGNYFKNQCIHQLFEKQVKNQPDNLAIVFEEQTLTYAQLNARANQLARHLQKLGVAPEVIVGICMERSLETIVGILAILKAGGAYVPLDPALPKSRLAWILENTQPLVILTEQQSLLSLPESQARVVDVDQDWDIVDRQSVDNLGSEVTPDNLVYVIYTSGSTGKPKGVAVEHQQLLNYVYGIVERLDIPHNAKFALVSTLAADLGNTVIFPSLCTGGSLHIISQERATNPDAFADYCYSHGGIDYLKIVPTHLRALLNSCKYPEQILPKGRLILGGEVSDWGLIDRVQTLAPNCMIVNHYGPTEATVGVLTYQVEQEKSAEINSATVPLGHPLPNTQVFLLDSNLRPVPIGVAGEIYIGGANLTRGYLNQPKLTAASFIDNPFHDLFPHSKAYLYKTGDLARYLPDGKIEFLGRIDQQVKIRGFRIELGEIESALQQHPKVEEAVAKAFEKTTDEQRLVVYFVPDRKSTPPKISELRSFLQERLPNYMLPSTFVMLKALPMMANGKLDCQALPKPNITDLETEESFVAPKTPEQKLLADIWCEVLGQKKIGIHDNFFELGGDSILSIQIVSKANQAGLSLKPMQLFQYKTIAELGAVASQTSSVCVDQGLVKGAVNLTPIQRWFFEQDFSEPHHWNMSIMLEISQVVMPDLLEKAINYLLEHHDVLRLYFKYQEMAWQPMTAGNNLQIPIDRIDLSSLPQTEQISAIEIEAWQIQASLDLSTAPLMKVALFDLGCDQEKRLLIVIHHLLVDGVSWRILLEDLQKAYQQLSCGETIQLAKKTTSFKYWSEQLSRYARSQKLQQELDYWLNQNKTALLPKDYFDGPNTVDSARVVSVSLTEQDTQTLLQQVPAVYHTQINDLLLTTLVQTFRQWTGENTLFIELEGHGRELLFDDVDLSRTIGWFTTRFPVVLSLKGIEVIEASEATEFAVKSIKEQLRKIPNRGIGYGLLRYMSEDLTSIEKLTAITQPEISFNYLGQFDQVLSESAIFRLAKNSNSTERSLTGNRPHLIAIDGIVLEGKLQLHWTYSENIHQKSTIENLAQNFIATLKQTIHHCLGTHGGCGYTPSDFPLIKLEQQQIDLLSNKFNNIEDIYSLSPMQQGMLYHCLYTPRSGIYCQQKILTLKGNFHLPFLEKAWQQVLNRHPSLRTIFIWEGLDEPIQIVLSQVEVAWEVKDWSDLSSQEREEKLQAYLQTDLQRGFSLEKAPLMRVTLVRINADTYEFIWSHHHLILDGWCNSIIFKEFQDFYQALHENHDLHLEDNVPYRNYIGWLQKQHLSQSETFWRKCLKGIKTTTKLGISEASLTSFPIEQEHGHEEIQLSMETTYALQSFAKQHQITLNTIIQGAWALLLSRYSGEEDILFGTIVSGRTAAVPRIESIVGLLINILPVRVRVNPHISLINWLNDLQKQQTEMLQHEYTPLVMIREWSEIPRGTSLFESFITFENYPVDNSLWQENSIWKIINVRSCSRTNYPLNLRVEMGSTLSMHMTYHTNKFDVPTIRRILNQLQIVLANIPKNPTNSLLSISLNPETENQQLINSFNVDLDMI</sequence>
<dbReference type="PANTHER" id="PTHR45398">
    <property type="match status" value="1"/>
</dbReference>
<keyword evidence="4" id="KW-0597">Phosphoprotein</keyword>
<dbReference type="CDD" id="cd19534">
    <property type="entry name" value="E_NRPS"/>
    <property type="match status" value="1"/>
</dbReference>
<dbReference type="Pfam" id="PF13193">
    <property type="entry name" value="AMP-binding_C"/>
    <property type="match status" value="1"/>
</dbReference>
<dbReference type="Gene3D" id="3.30.559.10">
    <property type="entry name" value="Chloramphenicol acetyltransferase-like domain"/>
    <property type="match status" value="3"/>
</dbReference>
<dbReference type="FunFam" id="3.40.50.980:FF:000001">
    <property type="entry name" value="Non-ribosomal peptide synthetase"/>
    <property type="match status" value="1"/>
</dbReference>
<dbReference type="FunFam" id="3.40.50.12780:FF:000012">
    <property type="entry name" value="Non-ribosomal peptide synthetase"/>
    <property type="match status" value="1"/>
</dbReference>
<dbReference type="RefSeq" id="WP_058182935.1">
    <property type="nucleotide sequence ID" value="NZ_LMTZ01000001.1"/>
</dbReference>
<feature type="domain" description="Carrier" evidence="6">
    <location>
        <begin position="979"/>
        <end position="1053"/>
    </location>
</feature>
<keyword evidence="8" id="KW-1185">Reference proteome</keyword>
<dbReference type="PROSITE" id="PS00012">
    <property type="entry name" value="PHOSPHOPANTETHEINE"/>
    <property type="match status" value="1"/>
</dbReference>
<accession>A0A0V8A0R3</accession>
<protein>
    <recommendedName>
        <fullName evidence="6">Carrier domain-containing protein</fullName>
    </recommendedName>
</protein>
<evidence type="ECO:0000256" key="5">
    <source>
        <dbReference type="ARBA" id="ARBA00023194"/>
    </source>
</evidence>
<dbReference type="NCBIfam" id="TIGR01733">
    <property type="entry name" value="AA-adenyl-dom"/>
    <property type="match status" value="1"/>
</dbReference>
<name>A0A0V8A0R3_9CYAN</name>
<dbReference type="SUPFAM" id="SSF52777">
    <property type="entry name" value="CoA-dependent acyltransferases"/>
    <property type="match status" value="6"/>
</dbReference>
<dbReference type="InterPro" id="IPR006162">
    <property type="entry name" value="Ppantetheine_attach_site"/>
</dbReference>
<dbReference type="Gene3D" id="1.10.1200.10">
    <property type="entry name" value="ACP-like"/>
    <property type="match status" value="1"/>
</dbReference>
<dbReference type="SMART" id="SM00823">
    <property type="entry name" value="PKS_PP"/>
    <property type="match status" value="1"/>
</dbReference>
<dbReference type="GO" id="GO:0043041">
    <property type="term" value="P:amino acid activation for nonribosomal peptide biosynthetic process"/>
    <property type="evidence" value="ECO:0007669"/>
    <property type="project" value="UniProtKB-ARBA"/>
</dbReference>
<dbReference type="InterPro" id="IPR020845">
    <property type="entry name" value="AMP-binding_CS"/>
</dbReference>
<dbReference type="InterPro" id="IPR010060">
    <property type="entry name" value="NRPS_synth"/>
</dbReference>
<evidence type="ECO:0000256" key="3">
    <source>
        <dbReference type="ARBA" id="ARBA00022450"/>
    </source>
</evidence>
<dbReference type="InterPro" id="IPR010071">
    <property type="entry name" value="AA_adenyl_dom"/>
</dbReference>
<dbReference type="InterPro" id="IPR023213">
    <property type="entry name" value="CAT-like_dom_sf"/>
</dbReference>
<evidence type="ECO:0000256" key="1">
    <source>
        <dbReference type="ARBA" id="ARBA00001957"/>
    </source>
</evidence>
<dbReference type="InterPro" id="IPR045851">
    <property type="entry name" value="AMP-bd_C_sf"/>
</dbReference>
<gene>
    <name evidence="7" type="ORF">BC008_45080</name>
</gene>
<dbReference type="Pfam" id="PF00501">
    <property type="entry name" value="AMP-binding"/>
    <property type="match status" value="1"/>
</dbReference>
<dbReference type="SUPFAM" id="SSF56801">
    <property type="entry name" value="Acetyl-CoA synthetase-like"/>
    <property type="match status" value="1"/>
</dbReference>
<evidence type="ECO:0000259" key="6">
    <source>
        <dbReference type="PROSITE" id="PS50075"/>
    </source>
</evidence>
<keyword evidence="5" id="KW-0045">Antibiotic biosynthesis</keyword>
<dbReference type="PANTHER" id="PTHR45398:SF1">
    <property type="entry name" value="ENZYME, PUTATIVE (JCVI)-RELATED"/>
    <property type="match status" value="1"/>
</dbReference>
<dbReference type="GO" id="GO:0044550">
    <property type="term" value="P:secondary metabolite biosynthetic process"/>
    <property type="evidence" value="ECO:0007669"/>
    <property type="project" value="UniProtKB-ARBA"/>
</dbReference>
<organism evidence="7 8">
    <name type="scientific">Mastigocoleus testarum BC008</name>
    <dbReference type="NCBI Taxonomy" id="371196"/>
    <lineage>
        <taxon>Bacteria</taxon>
        <taxon>Bacillati</taxon>
        <taxon>Cyanobacteriota</taxon>
        <taxon>Cyanophyceae</taxon>
        <taxon>Nostocales</taxon>
        <taxon>Hapalosiphonaceae</taxon>
        <taxon>Mastigocoleus</taxon>
    </lineage>
</organism>
<dbReference type="CDD" id="cd19543">
    <property type="entry name" value="DCL_NRPS"/>
    <property type="match status" value="1"/>
</dbReference>
<dbReference type="Pfam" id="PF00668">
    <property type="entry name" value="Condensation"/>
    <property type="match status" value="3"/>
</dbReference>
<evidence type="ECO:0000256" key="2">
    <source>
        <dbReference type="ARBA" id="ARBA00006432"/>
    </source>
</evidence>
<evidence type="ECO:0000313" key="8">
    <source>
        <dbReference type="Proteomes" id="UP000053372"/>
    </source>
</evidence>
<evidence type="ECO:0000313" key="7">
    <source>
        <dbReference type="EMBL" id="KST70376.1"/>
    </source>
</evidence>
<dbReference type="InterPro" id="IPR009081">
    <property type="entry name" value="PP-bd_ACP"/>
</dbReference>
<dbReference type="InterPro" id="IPR001242">
    <property type="entry name" value="Condensation_dom"/>
</dbReference>
<dbReference type="SUPFAM" id="SSF47336">
    <property type="entry name" value="ACP-like"/>
    <property type="match status" value="1"/>
</dbReference>
<dbReference type="NCBIfam" id="TIGR01720">
    <property type="entry name" value="NRPS-para261"/>
    <property type="match status" value="1"/>
</dbReference>
<dbReference type="Gene3D" id="2.30.38.10">
    <property type="entry name" value="Luciferase, Domain 3"/>
    <property type="match status" value="1"/>
</dbReference>
<dbReference type="PROSITE" id="PS00455">
    <property type="entry name" value="AMP_BINDING"/>
    <property type="match status" value="1"/>
</dbReference>
<comment type="cofactor">
    <cofactor evidence="1">
        <name>pantetheine 4'-phosphate</name>
        <dbReference type="ChEBI" id="CHEBI:47942"/>
    </cofactor>
</comment>
<dbReference type="InterPro" id="IPR000873">
    <property type="entry name" value="AMP-dep_synth/lig_dom"/>
</dbReference>
<dbReference type="Gene3D" id="3.40.50.980">
    <property type="match status" value="2"/>
</dbReference>
<dbReference type="InterPro" id="IPR025110">
    <property type="entry name" value="AMP-bd_C"/>
</dbReference>
<proteinExistence type="inferred from homology"/>
<dbReference type="EMBL" id="LMTZ01000001">
    <property type="protein sequence ID" value="KST70376.1"/>
    <property type="molecule type" value="Genomic_DNA"/>
</dbReference>
<dbReference type="Gene3D" id="3.30.559.30">
    <property type="entry name" value="Nonribosomal peptide synthetase, condensation domain"/>
    <property type="match status" value="3"/>
</dbReference>
<dbReference type="CDD" id="cd05930">
    <property type="entry name" value="A_NRPS"/>
    <property type="match status" value="1"/>
</dbReference>
<dbReference type="Gene3D" id="3.30.300.30">
    <property type="match status" value="1"/>
</dbReference>
<reference evidence="7 8" key="1">
    <citation type="journal article" date="2015" name="Genome Announc.">
        <title>Draft Genome of the Euendolithic (true boring) Cyanobacterium Mastigocoleus testarum strain BC008.</title>
        <authorList>
            <person name="Guida B.S."/>
            <person name="Garcia-Pichel F."/>
        </authorList>
    </citation>
    <scope>NUCLEOTIDE SEQUENCE [LARGE SCALE GENOMIC DNA]</scope>
    <source>
        <strain evidence="7 8">BC008</strain>
    </source>
</reference>
<dbReference type="InterPro" id="IPR020806">
    <property type="entry name" value="PKS_PP-bd"/>
</dbReference>
<dbReference type="GO" id="GO:0008610">
    <property type="term" value="P:lipid biosynthetic process"/>
    <property type="evidence" value="ECO:0007669"/>
    <property type="project" value="UniProtKB-ARBA"/>
</dbReference>
<dbReference type="InterPro" id="IPR036736">
    <property type="entry name" value="ACP-like_sf"/>
</dbReference>
<dbReference type="GO" id="GO:0017000">
    <property type="term" value="P:antibiotic biosynthetic process"/>
    <property type="evidence" value="ECO:0007669"/>
    <property type="project" value="UniProtKB-KW"/>
</dbReference>
<dbReference type="FunFam" id="1.10.1200.10:FF:000005">
    <property type="entry name" value="Nonribosomal peptide synthetase 1"/>
    <property type="match status" value="1"/>
</dbReference>
<dbReference type="PROSITE" id="PS50075">
    <property type="entry name" value="CARRIER"/>
    <property type="match status" value="1"/>
</dbReference>
<dbReference type="Proteomes" id="UP000053372">
    <property type="component" value="Unassembled WGS sequence"/>
</dbReference>